<evidence type="ECO:0000313" key="1">
    <source>
        <dbReference type="EMBL" id="AJQ95634.1"/>
    </source>
</evidence>
<organism evidence="1 2">
    <name type="scientific">Gynuella sunshinyii YC6258</name>
    <dbReference type="NCBI Taxonomy" id="1445510"/>
    <lineage>
        <taxon>Bacteria</taxon>
        <taxon>Pseudomonadati</taxon>
        <taxon>Pseudomonadota</taxon>
        <taxon>Gammaproteobacteria</taxon>
        <taxon>Oceanospirillales</taxon>
        <taxon>Saccharospirillaceae</taxon>
        <taxon>Gynuella</taxon>
    </lineage>
</organism>
<sequence>MMPSAATFASSAFAQVGDTSILGIKAQHRLDPPVPDVDKMYLATHP</sequence>
<name>A0A0C5VYY5_9GAMM</name>
<dbReference type="HOGENOM" id="CLU_3184293_0_0_6"/>
<dbReference type="AlphaFoldDB" id="A0A0C5VYY5"/>
<dbReference type="EMBL" id="CP007142">
    <property type="protein sequence ID" value="AJQ95634.1"/>
    <property type="molecule type" value="Genomic_DNA"/>
</dbReference>
<gene>
    <name evidence="1" type="ORF">YC6258_03598</name>
</gene>
<evidence type="ECO:0000313" key="2">
    <source>
        <dbReference type="Proteomes" id="UP000032266"/>
    </source>
</evidence>
<protein>
    <submittedName>
        <fullName evidence="1">Uncharacterized protein</fullName>
    </submittedName>
</protein>
<reference evidence="1 2" key="1">
    <citation type="submission" date="2014-01" db="EMBL/GenBank/DDBJ databases">
        <title>Full genme sequencing of cellulolytic bacterium Gynuella sunshinyii YC6258T gen. nov., sp. nov.</title>
        <authorList>
            <person name="Khan H."/>
            <person name="Chung E.J."/>
            <person name="Chung Y.R."/>
        </authorList>
    </citation>
    <scope>NUCLEOTIDE SEQUENCE [LARGE SCALE GENOMIC DNA]</scope>
    <source>
        <strain evidence="1 2">YC6258</strain>
    </source>
</reference>
<accession>A0A0C5VYY5</accession>
<keyword evidence="2" id="KW-1185">Reference proteome</keyword>
<proteinExistence type="predicted"/>
<dbReference type="Proteomes" id="UP000032266">
    <property type="component" value="Chromosome"/>
</dbReference>
<dbReference type="KEGG" id="gsn:YC6258_03598"/>